<dbReference type="InterPro" id="IPR048401">
    <property type="entry name" value="SLS1_C"/>
</dbReference>
<sequence length="1148" mass="127759">MYVALTRPARQACLQCFCSRQTLRAVSRQTRSFQALRLLRQEDKPGNPASYDPPKSSDTSSAPDHDRIHASSPAAPDTKGLSSQQLPASSEENFKSFESMFSDISRQKSLKATAQNAETWAIEDFGFGSGEDVFGKSQRRNPSSHKKGFKGQGRHSSREKSRSYDNKSDTQWTETRYNSRARDTAEAASRDELVSTMPQGRAIPENETEHQTSSQQNRNEWLDDDALVNVHAGRGGHYPYSHSGRSRASGYERGYDRDEFRLSPRQFRPRERKQKLKPRRRKPQEDEVLEKMSTEGLMFDMDGAVLEEALNTDKDTEKEKEEAIAEAEGQTGEVTEITEPLETTEATEAQTTDIQPPSSQNAPNSTHLPAIVPSNPADPTDPIKALESIPRQIQIENATTKNKRFRTRTQRVQICSEALDKPILGQPGQAIVMRTSRLPKNLDHETQVFESDSLDAGEIEAIARDRVLPTDQELVANIDELRPSSNIIQYEEFLRLQAMLDSSLTSENLQNYLDHYNTPRVLNPGTDFRDPEDIDYNWISGPVTWIPKTLLKTEDFKRKNILILNLMLREWKLKIQEEEFGRGSMTVKIASQAVGLLLSPQTNMLSLLKKRYLGLGDDIHVNPLDNTFVVNASHALSLTLLRKINELASRMRGGSIPLALFDNRRLSDAEVRELARITTTWIRQSPKGEKNPTVDVGWIEDVMPMPTIESIKHVVTRLMHVALMPAVESTALAIIRPSGAAVSEHAMLVQDHSNPKKRNWKNRMGEWMRLTAPAIEKPKTIEPKSVDTIDTEKATQSPEATVPKLALPVELQNALKWPLSTSESRATSAPSAWSPITTRTSAVFGHMLHVKPTTATTPCVPCPAGPPLLSTSFLVPTIPHISCLARIPIDPATLPTEAHTLVLYFVASPQSLPTAISASEAPKLELHISVPESASSITWLNSAKRLVYVRAAHRTQVLLPAADVDVQITQQRVQTLRTDALVNNANLQAFIDESILDLVEGTLRTPPAVNLSVPLGDLETNSEAEATSPELQFLFTGLEMRESFTAPFHGHRLAHSSIEAGYHGGQRTEFSLEPVIPTTTTSPNSLRINVSEPTNTLGDEATLAGSPHSLDDSNTDPSHAEDNYLCSVYAIATGHYFPWHQKLERFRC</sequence>
<feature type="compositionally biased region" description="Basic and acidic residues" evidence="1">
    <location>
        <begin position="253"/>
        <end position="262"/>
    </location>
</feature>
<dbReference type="RefSeq" id="XP_070860355.1">
    <property type="nucleotide sequence ID" value="XM_071001806.1"/>
</dbReference>
<evidence type="ECO:0000259" key="3">
    <source>
        <dbReference type="Pfam" id="PF20778"/>
    </source>
</evidence>
<feature type="compositionally biased region" description="Polar residues" evidence="1">
    <location>
        <begin position="80"/>
        <end position="90"/>
    </location>
</feature>
<feature type="compositionally biased region" description="Low complexity" evidence="1">
    <location>
        <begin position="333"/>
        <end position="352"/>
    </location>
</feature>
<organism evidence="4 5">
    <name type="scientific">Ceratocystis lukuohia</name>
    <dbReference type="NCBI Taxonomy" id="2019550"/>
    <lineage>
        <taxon>Eukaryota</taxon>
        <taxon>Fungi</taxon>
        <taxon>Dikarya</taxon>
        <taxon>Ascomycota</taxon>
        <taxon>Pezizomycotina</taxon>
        <taxon>Sordariomycetes</taxon>
        <taxon>Hypocreomycetidae</taxon>
        <taxon>Microascales</taxon>
        <taxon>Ceratocystidaceae</taxon>
        <taxon>Ceratocystis</taxon>
    </lineage>
</organism>
<comment type="caution">
    <text evidence="4">The sequence shown here is derived from an EMBL/GenBank/DDBJ whole genome shotgun (WGS) entry which is preliminary data.</text>
</comment>
<feature type="compositionally biased region" description="Polar residues" evidence="1">
    <location>
        <begin position="353"/>
        <end position="367"/>
    </location>
</feature>
<dbReference type="Pfam" id="PF20776">
    <property type="entry name" value="SLS1_N"/>
    <property type="match status" value="1"/>
</dbReference>
<feature type="region of interest" description="Disordered" evidence="1">
    <location>
        <begin position="133"/>
        <end position="219"/>
    </location>
</feature>
<evidence type="ECO:0000313" key="5">
    <source>
        <dbReference type="Proteomes" id="UP001610728"/>
    </source>
</evidence>
<feature type="region of interest" description="Disordered" evidence="1">
    <location>
        <begin position="40"/>
        <end position="90"/>
    </location>
</feature>
<feature type="compositionally biased region" description="Basic and acidic residues" evidence="1">
    <location>
        <begin position="180"/>
        <end position="193"/>
    </location>
</feature>
<feature type="compositionally biased region" description="Basic residues" evidence="1">
    <location>
        <begin position="270"/>
        <end position="282"/>
    </location>
</feature>
<feature type="compositionally biased region" description="Basic and acidic residues" evidence="1">
    <location>
        <begin position="156"/>
        <end position="168"/>
    </location>
</feature>
<evidence type="ECO:0000256" key="1">
    <source>
        <dbReference type="SAM" id="MobiDB-lite"/>
    </source>
</evidence>
<feature type="compositionally biased region" description="Polar residues" evidence="1">
    <location>
        <begin position="1078"/>
        <end position="1097"/>
    </location>
</feature>
<feature type="domain" description="SLS1 C-terminal" evidence="3">
    <location>
        <begin position="759"/>
        <end position="1082"/>
    </location>
</feature>
<dbReference type="Proteomes" id="UP001610728">
    <property type="component" value="Unassembled WGS sequence"/>
</dbReference>
<feature type="compositionally biased region" description="Basic and acidic residues" evidence="1">
    <location>
        <begin position="283"/>
        <end position="293"/>
    </location>
</feature>
<feature type="region of interest" description="Disordered" evidence="1">
    <location>
        <begin position="1078"/>
        <end position="1117"/>
    </location>
</feature>
<evidence type="ECO:0000313" key="4">
    <source>
        <dbReference type="EMBL" id="KAL2889175.1"/>
    </source>
</evidence>
<reference evidence="4 5" key="1">
    <citation type="submission" date="2020-05" db="EMBL/GenBank/DDBJ databases">
        <title>Ceratocystis lukuohia genome.</title>
        <authorList>
            <person name="Harrington T.C."/>
            <person name="Kim K."/>
            <person name="Mayers C.G."/>
        </authorList>
    </citation>
    <scope>NUCLEOTIDE SEQUENCE [LARGE SCALE GENOMIC DNA]</scope>
    <source>
        <strain evidence="4 5">C4212</strain>
    </source>
</reference>
<accession>A0ABR4MLS7</accession>
<name>A0ABR4MLS7_9PEZI</name>
<feature type="domain" description="SLS1 N-terminal" evidence="2">
    <location>
        <begin position="469"/>
        <end position="576"/>
    </location>
</feature>
<feature type="region of interest" description="Disordered" evidence="1">
    <location>
        <begin position="313"/>
        <end position="383"/>
    </location>
</feature>
<evidence type="ECO:0000259" key="2">
    <source>
        <dbReference type="Pfam" id="PF20776"/>
    </source>
</evidence>
<feature type="region of interest" description="Disordered" evidence="1">
    <location>
        <begin position="233"/>
        <end position="301"/>
    </location>
</feature>
<protein>
    <submittedName>
        <fullName evidence="4">Mitochondrial inner-membrane-bound regulator-domain-containing protein</fullName>
    </submittedName>
</protein>
<feature type="compositionally biased region" description="Basic residues" evidence="1">
    <location>
        <begin position="137"/>
        <end position="155"/>
    </location>
</feature>
<feature type="compositionally biased region" description="Polar residues" evidence="1">
    <location>
        <begin position="169"/>
        <end position="178"/>
    </location>
</feature>
<feature type="compositionally biased region" description="Basic and acidic residues" evidence="1">
    <location>
        <begin position="313"/>
        <end position="323"/>
    </location>
</feature>
<dbReference type="GeneID" id="98117493"/>
<keyword evidence="5" id="KW-1185">Reference proteome</keyword>
<dbReference type="InterPro" id="IPR048400">
    <property type="entry name" value="SLS1_N"/>
</dbReference>
<proteinExistence type="predicted"/>
<dbReference type="Pfam" id="PF20778">
    <property type="entry name" value="SLS1_C"/>
    <property type="match status" value="1"/>
</dbReference>
<dbReference type="EMBL" id="JABSNW010000003">
    <property type="protein sequence ID" value="KAL2889175.1"/>
    <property type="molecule type" value="Genomic_DNA"/>
</dbReference>
<gene>
    <name evidence="4" type="ORF">HOO65_030676</name>
</gene>